<dbReference type="PANTHER" id="PTHR43806:SF11">
    <property type="entry name" value="CEREVISIN-RELATED"/>
    <property type="match status" value="1"/>
</dbReference>
<dbReference type="SUPFAM" id="SSF52743">
    <property type="entry name" value="Subtilisin-like"/>
    <property type="match status" value="1"/>
</dbReference>
<keyword evidence="9" id="KW-1185">Reference proteome</keyword>
<evidence type="ECO:0000256" key="4">
    <source>
        <dbReference type="ARBA" id="ARBA00022825"/>
    </source>
</evidence>
<dbReference type="InterPro" id="IPR015500">
    <property type="entry name" value="Peptidase_S8_subtilisin-rel"/>
</dbReference>
<evidence type="ECO:0000256" key="6">
    <source>
        <dbReference type="PROSITE-ProRule" id="PRU01240"/>
    </source>
</evidence>
<dbReference type="PRINTS" id="PR00723">
    <property type="entry name" value="SUBTILISIN"/>
</dbReference>
<dbReference type="InterPro" id="IPR023827">
    <property type="entry name" value="Peptidase_S8_Asp-AS"/>
</dbReference>
<dbReference type="Pfam" id="PF00082">
    <property type="entry name" value="Peptidase_S8"/>
    <property type="match status" value="2"/>
</dbReference>
<dbReference type="InterPro" id="IPR034045">
    <property type="entry name" value="Pep_S8_CspA-like"/>
</dbReference>
<dbReference type="PROSITE" id="PS00136">
    <property type="entry name" value="SUBTILASE_ASP"/>
    <property type="match status" value="1"/>
</dbReference>
<dbReference type="PANTHER" id="PTHR43806">
    <property type="entry name" value="PEPTIDASE S8"/>
    <property type="match status" value="1"/>
</dbReference>
<feature type="active site" description="Charge relay system" evidence="5 6">
    <location>
        <position position="103"/>
    </location>
</feature>
<feature type="domain" description="Peptidase S8/S53" evidence="7">
    <location>
        <begin position="94"/>
        <end position="206"/>
    </location>
</feature>
<dbReference type="Proteomes" id="UP000595897">
    <property type="component" value="Chromosome"/>
</dbReference>
<dbReference type="Gene3D" id="2.60.120.1290">
    <property type="match status" value="1"/>
</dbReference>
<dbReference type="PROSITE" id="PS51892">
    <property type="entry name" value="SUBTILASE"/>
    <property type="match status" value="1"/>
</dbReference>
<proteinExistence type="inferred from homology"/>
<evidence type="ECO:0000313" key="8">
    <source>
        <dbReference type="EMBL" id="BCN29250.1"/>
    </source>
</evidence>
<dbReference type="Gene3D" id="3.40.50.200">
    <property type="entry name" value="Peptidase S8/S53 domain"/>
    <property type="match status" value="1"/>
</dbReference>
<protein>
    <submittedName>
        <fullName evidence="8">Peptidase S8</fullName>
    </submittedName>
</protein>
<keyword evidence="4 6" id="KW-0720">Serine protease</keyword>
<dbReference type="PIRSF" id="PIRSF037894">
    <property type="entry name" value="Subtilisin_rel_CspABC"/>
    <property type="match status" value="1"/>
</dbReference>
<dbReference type="InterPro" id="IPR017310">
    <property type="entry name" value="Pept_S8A_subtilisin_clostridia"/>
</dbReference>
<dbReference type="AlphaFoldDB" id="A0A7R7EIA7"/>
<keyword evidence="3 6" id="KW-0378">Hydrolase</keyword>
<feature type="domain" description="Peptidase S8/S53" evidence="7">
    <location>
        <begin position="429"/>
        <end position="533"/>
    </location>
</feature>
<feature type="active site" description="Charge relay system" evidence="5 6">
    <location>
        <position position="171"/>
    </location>
</feature>
<evidence type="ECO:0000256" key="2">
    <source>
        <dbReference type="ARBA" id="ARBA00022670"/>
    </source>
</evidence>
<evidence type="ECO:0000256" key="1">
    <source>
        <dbReference type="ARBA" id="ARBA00011073"/>
    </source>
</evidence>
<sequence>MDEKKGSTIVSEEYADLIEYYLNNPKSLNQYVGADIHYMNEAFAIVHLPVSLITESAISTFGYNAIPKLYGVTSEASLQASGVYKLSQSLDLRGRGVLIGIIDSGIDYTNPVFKKSDGSTKIISIWDQTLTTGATPFGPEFGSEYNSDQINQALASQNPLGIVPSVDEIGHGTMLSAIAVGNEVPEQGFAGVAPESDLIIVKLRTAKKYLRDFYAVKKDVPCYQENHIMWGIQYCSELARKLNRPIVILTGMGTSQGSHKGYEPLPTLLSIIGDYPNTVAVVPVGNEGNRKRHYHGGSKMSNGYNTVELNVGETDEGFSMELWGDAPGIYTIDILSPSGEYISKLPLSLRLSKEISFIFEQTKIYIDYQLSQTPTGEQLILMRFKNVSAGIWKFNVYSQSTITGDFDIWLPMGNMISYNTFFTTSDNDITLLTPGAAVLPIVVTAYNVANNSLYLDASRGYNRDNVVKPELAAPGVNYIAPNQNKEYVAYTGSSVAAAHTAGIVAMILEWGVVRGNAPGLDTIEVKNYLIRSTIKPKDLTFPNRDWGYGIINVYNVFDILKRTL</sequence>
<dbReference type="RefSeq" id="WP_271714535.1">
    <property type="nucleotide sequence ID" value="NZ_AP024169.1"/>
</dbReference>
<dbReference type="GO" id="GO:0006508">
    <property type="term" value="P:proteolysis"/>
    <property type="evidence" value="ECO:0007669"/>
    <property type="project" value="UniProtKB-KW"/>
</dbReference>
<feature type="active site" description="Charge relay system" evidence="5 6">
    <location>
        <position position="494"/>
    </location>
</feature>
<dbReference type="InterPro" id="IPR000209">
    <property type="entry name" value="Peptidase_S8/S53_dom"/>
</dbReference>
<dbReference type="KEGG" id="ahb:bsdtb5_05450"/>
<dbReference type="InterPro" id="IPR036852">
    <property type="entry name" value="Peptidase_S8/S53_dom_sf"/>
</dbReference>
<dbReference type="GO" id="GO:0004252">
    <property type="term" value="F:serine-type endopeptidase activity"/>
    <property type="evidence" value="ECO:0007669"/>
    <property type="project" value="UniProtKB-UniRule"/>
</dbReference>
<accession>A0A7R7EIA7</accession>
<comment type="similarity">
    <text evidence="1 6">Belongs to the peptidase S8 family.</text>
</comment>
<name>A0A7R7EIA7_9FIRM</name>
<organism evidence="8 9">
    <name type="scientific">Anaeromicropila herbilytica</name>
    <dbReference type="NCBI Taxonomy" id="2785025"/>
    <lineage>
        <taxon>Bacteria</taxon>
        <taxon>Bacillati</taxon>
        <taxon>Bacillota</taxon>
        <taxon>Clostridia</taxon>
        <taxon>Lachnospirales</taxon>
        <taxon>Lachnospiraceae</taxon>
        <taxon>Anaeromicropila</taxon>
    </lineage>
</organism>
<evidence type="ECO:0000259" key="7">
    <source>
        <dbReference type="Pfam" id="PF00082"/>
    </source>
</evidence>
<evidence type="ECO:0000256" key="5">
    <source>
        <dbReference type="PIRSR" id="PIRSR615500-1"/>
    </source>
</evidence>
<dbReference type="EMBL" id="AP024169">
    <property type="protein sequence ID" value="BCN29250.1"/>
    <property type="molecule type" value="Genomic_DNA"/>
</dbReference>
<gene>
    <name evidence="8" type="primary">cspC_1</name>
    <name evidence="8" type="ORF">bsdtb5_05450</name>
</gene>
<reference evidence="8 9" key="1">
    <citation type="submission" date="2020-11" db="EMBL/GenBank/DDBJ databases">
        <title>Draft genome sequencing of a Lachnospiraceae strain isolated from anoxic soil subjected to BSD treatment.</title>
        <authorList>
            <person name="Uek A."/>
            <person name="Tonouchi A."/>
        </authorList>
    </citation>
    <scope>NUCLEOTIDE SEQUENCE [LARGE SCALE GENOMIC DNA]</scope>
    <source>
        <strain evidence="8 9">TB5</strain>
    </source>
</reference>
<evidence type="ECO:0000313" key="9">
    <source>
        <dbReference type="Proteomes" id="UP000595897"/>
    </source>
</evidence>
<keyword evidence="2 6" id="KW-0645">Protease</keyword>
<dbReference type="CDD" id="cd07478">
    <property type="entry name" value="Peptidases_S8_CspA-like"/>
    <property type="match status" value="1"/>
</dbReference>
<evidence type="ECO:0000256" key="3">
    <source>
        <dbReference type="ARBA" id="ARBA00022801"/>
    </source>
</evidence>
<dbReference type="InterPro" id="IPR050131">
    <property type="entry name" value="Peptidase_S8_subtilisin-like"/>
</dbReference>